<dbReference type="NCBIfam" id="TIGR03568">
    <property type="entry name" value="NeuC_NnaA"/>
    <property type="match status" value="1"/>
</dbReference>
<reference evidence="2 3" key="2">
    <citation type="journal article" date="2018" name="Int. J. Syst. Evol. Microbiol.">
        <title>Marinobacterium aestuarii sp. nov., a benzene-degrading marine bacterium isolated from estuary sediment.</title>
        <authorList>
            <person name="Bae S.S."/>
            <person name="Jung J."/>
            <person name="Chung D."/>
            <person name="Baek K."/>
        </authorList>
    </citation>
    <scope>NUCLEOTIDE SEQUENCE [LARGE SCALE GENOMIC DNA]</scope>
    <source>
        <strain evidence="2 3">ST58-10</strain>
    </source>
</reference>
<dbReference type="GO" id="GO:0006047">
    <property type="term" value="P:UDP-N-acetylglucosamine metabolic process"/>
    <property type="evidence" value="ECO:0007669"/>
    <property type="project" value="InterPro"/>
</dbReference>
<proteinExistence type="predicted"/>
<evidence type="ECO:0000259" key="1">
    <source>
        <dbReference type="Pfam" id="PF02350"/>
    </source>
</evidence>
<dbReference type="SUPFAM" id="SSF53756">
    <property type="entry name" value="UDP-Glycosyltransferase/glycogen phosphorylase"/>
    <property type="match status" value="1"/>
</dbReference>
<dbReference type="CDD" id="cd03786">
    <property type="entry name" value="GTB_UDP-GlcNAc_2-Epimerase"/>
    <property type="match status" value="1"/>
</dbReference>
<accession>A0A1A9EU98</accession>
<dbReference type="PANTHER" id="PTHR43174">
    <property type="entry name" value="UDP-N-ACETYLGLUCOSAMINE 2-EPIMERASE"/>
    <property type="match status" value="1"/>
</dbReference>
<organism evidence="2 3">
    <name type="scientific">Marinobacterium aestuarii</name>
    <dbReference type="NCBI Taxonomy" id="1821621"/>
    <lineage>
        <taxon>Bacteria</taxon>
        <taxon>Pseudomonadati</taxon>
        <taxon>Pseudomonadota</taxon>
        <taxon>Gammaproteobacteria</taxon>
        <taxon>Oceanospirillales</taxon>
        <taxon>Oceanospirillaceae</taxon>
        <taxon>Marinobacterium</taxon>
    </lineage>
</organism>
<dbReference type="InterPro" id="IPR029767">
    <property type="entry name" value="WecB-like"/>
</dbReference>
<dbReference type="RefSeq" id="WP_067376994.1">
    <property type="nucleotide sequence ID" value="NZ_CP015839.1"/>
</dbReference>
<keyword evidence="3" id="KW-1185">Reference proteome</keyword>
<gene>
    <name evidence="2" type="ORF">A8C75_01305</name>
</gene>
<name>A0A1A9EU98_9GAMM</name>
<evidence type="ECO:0000313" key="3">
    <source>
        <dbReference type="Proteomes" id="UP000078070"/>
    </source>
</evidence>
<reference evidence="3" key="1">
    <citation type="submission" date="2016-05" db="EMBL/GenBank/DDBJ databases">
        <authorList>
            <person name="Baek K."/>
            <person name="Yang S.-J."/>
        </authorList>
    </citation>
    <scope>NUCLEOTIDE SEQUENCE [LARGE SCALE GENOMIC DNA]</scope>
    <source>
        <strain evidence="3">ST58-10</strain>
    </source>
</reference>
<dbReference type="PANTHER" id="PTHR43174:SF3">
    <property type="entry name" value="UDP-N-ACETYLGLUCOSAMINE 2-EPIMERASE"/>
    <property type="match status" value="1"/>
</dbReference>
<evidence type="ECO:0000313" key="2">
    <source>
        <dbReference type="EMBL" id="ANG61228.1"/>
    </source>
</evidence>
<dbReference type="EMBL" id="CP015839">
    <property type="protein sequence ID" value="ANG61228.1"/>
    <property type="molecule type" value="Genomic_DNA"/>
</dbReference>
<dbReference type="GO" id="GO:0004553">
    <property type="term" value="F:hydrolase activity, hydrolyzing O-glycosyl compounds"/>
    <property type="evidence" value="ECO:0007669"/>
    <property type="project" value="InterPro"/>
</dbReference>
<sequence length="383" mass="42434">MKRKVCVVVASRANYGRIKYVMRAVQEHPELELQLIVGASTLLERYGRAVDIIRQEGFEPDRSIFYVVEGETPLTQAKSTGLGIVELSTAFQDLKPDMVVTVADRYETMATAIAASYMNIPLVHVQGGEVSGNIDDRVRHAITKLADIHFPCTEQSRERLIRMGEDEDRVFNYGCPAMDVIANEDTAINNDVMAGYGGVGSAIDWSKPYMLMVQHPVTTSFGDGMHQVMETLHALCEFPDHQKVVLWPNSDAGSEDVAKGIRSFRERGESAGFHFYRNFSPEDYVRVLANASVCIGNSSSFIREGSFLGVPAVVVGDRQRNREHGPNVTFADYTQASVQAAITRQLQARAYEHDDLFGHGDAGKKIAGMLAQIELNFEKGNSY</sequence>
<dbReference type="OrthoDB" id="9803238at2"/>
<dbReference type="Pfam" id="PF02350">
    <property type="entry name" value="Epimerase_2"/>
    <property type="match status" value="1"/>
</dbReference>
<dbReference type="InterPro" id="IPR003331">
    <property type="entry name" value="UDP_GlcNAc_Epimerase_2_dom"/>
</dbReference>
<dbReference type="Gene3D" id="3.40.50.2000">
    <property type="entry name" value="Glycogen Phosphorylase B"/>
    <property type="match status" value="2"/>
</dbReference>
<dbReference type="InterPro" id="IPR020004">
    <property type="entry name" value="UDP-GlcNAc_Epase"/>
</dbReference>
<dbReference type="AlphaFoldDB" id="A0A1A9EU98"/>
<feature type="domain" description="UDP-N-acetylglucosamine 2-epimerase" evidence="1">
    <location>
        <begin position="24"/>
        <end position="370"/>
    </location>
</feature>
<dbReference type="KEGG" id="mars:A8C75_01305"/>
<dbReference type="STRING" id="1821621.A8C75_01305"/>
<dbReference type="Proteomes" id="UP000078070">
    <property type="component" value="Chromosome"/>
</dbReference>
<protein>
    <submittedName>
        <fullName evidence="2">UDP-N-acetyl-D-glucosamine 2-epimerase, UDP-hydrolysing</fullName>
    </submittedName>
</protein>